<evidence type="ECO:0000313" key="1">
    <source>
        <dbReference type="EMBL" id="KXN65631.1"/>
    </source>
</evidence>
<dbReference type="EMBL" id="KQ964841">
    <property type="protein sequence ID" value="KXN65631.1"/>
    <property type="molecule type" value="Genomic_DNA"/>
</dbReference>
<accession>A0A137NSA1</accession>
<protein>
    <submittedName>
        <fullName evidence="1">Uncharacterized protein</fullName>
    </submittedName>
</protein>
<name>A0A137NSA1_CONC2</name>
<dbReference type="AlphaFoldDB" id="A0A137NSA1"/>
<reference evidence="1 2" key="1">
    <citation type="journal article" date="2015" name="Genome Biol. Evol.">
        <title>Phylogenomic analyses indicate that early fungi evolved digesting cell walls of algal ancestors of land plants.</title>
        <authorList>
            <person name="Chang Y."/>
            <person name="Wang S."/>
            <person name="Sekimoto S."/>
            <person name="Aerts A.L."/>
            <person name="Choi C."/>
            <person name="Clum A."/>
            <person name="LaButti K.M."/>
            <person name="Lindquist E.A."/>
            <person name="Yee Ngan C."/>
            <person name="Ohm R.A."/>
            <person name="Salamov A.A."/>
            <person name="Grigoriev I.V."/>
            <person name="Spatafora J.W."/>
            <person name="Berbee M.L."/>
        </authorList>
    </citation>
    <scope>NUCLEOTIDE SEQUENCE [LARGE SCALE GENOMIC DNA]</scope>
    <source>
        <strain evidence="1 2">NRRL 28638</strain>
    </source>
</reference>
<proteinExistence type="predicted"/>
<organism evidence="1 2">
    <name type="scientific">Conidiobolus coronatus (strain ATCC 28846 / CBS 209.66 / NRRL 28638)</name>
    <name type="common">Delacroixia coronata</name>
    <dbReference type="NCBI Taxonomy" id="796925"/>
    <lineage>
        <taxon>Eukaryota</taxon>
        <taxon>Fungi</taxon>
        <taxon>Fungi incertae sedis</taxon>
        <taxon>Zoopagomycota</taxon>
        <taxon>Entomophthoromycotina</taxon>
        <taxon>Entomophthoromycetes</taxon>
        <taxon>Entomophthorales</taxon>
        <taxon>Ancylistaceae</taxon>
        <taxon>Conidiobolus</taxon>
    </lineage>
</organism>
<dbReference type="Proteomes" id="UP000070444">
    <property type="component" value="Unassembled WGS sequence"/>
</dbReference>
<gene>
    <name evidence="1" type="ORF">CONCODRAFT_87766</name>
</gene>
<keyword evidence="2" id="KW-1185">Reference proteome</keyword>
<evidence type="ECO:0000313" key="2">
    <source>
        <dbReference type="Proteomes" id="UP000070444"/>
    </source>
</evidence>
<sequence length="174" mass="20220">MQLNQALAVYEITHPKLLKGEWKINSTELEGEHSIDFNFITPTLLQDPSGNPMGKIFSNKMLTLKRRIDLSTQDAIIRTVWSYTLRTFLIEGETDIKGYEKIDWIWKRIGMNSKIELEDAKTGEKIAEFDRKRFSAKYIGDISIFKDLPKDINWLIVFSGCHSVKHIKNEERSV</sequence>